<organism evidence="2 4">
    <name type="scientific">Didymodactylos carnosus</name>
    <dbReference type="NCBI Taxonomy" id="1234261"/>
    <lineage>
        <taxon>Eukaryota</taxon>
        <taxon>Metazoa</taxon>
        <taxon>Spiralia</taxon>
        <taxon>Gnathifera</taxon>
        <taxon>Rotifera</taxon>
        <taxon>Eurotatoria</taxon>
        <taxon>Bdelloidea</taxon>
        <taxon>Philodinida</taxon>
        <taxon>Philodinidae</taxon>
        <taxon>Didymodactylos</taxon>
    </lineage>
</organism>
<protein>
    <submittedName>
        <fullName evidence="2">Uncharacterized protein</fullName>
    </submittedName>
</protein>
<evidence type="ECO:0000313" key="4">
    <source>
        <dbReference type="Proteomes" id="UP000677228"/>
    </source>
</evidence>
<dbReference type="PANTHER" id="PTHR31896">
    <property type="entry name" value="FAMILY REGULATORY PROTEIN, PUTATIVE (AFU_ORTHOLOGUE AFUA_3G14730)-RELATED"/>
    <property type="match status" value="1"/>
</dbReference>
<keyword evidence="1" id="KW-0808">Transferase</keyword>
<gene>
    <name evidence="2" type="ORF">OVA965_LOCUS21759</name>
    <name evidence="3" type="ORF">TMI583_LOCUS22470</name>
</gene>
<dbReference type="Gene3D" id="3.30.559.10">
    <property type="entry name" value="Chloramphenicol acetyltransferase-like domain"/>
    <property type="match status" value="1"/>
</dbReference>
<comment type="caution">
    <text evidence="2">The sequence shown here is derived from an EMBL/GenBank/DDBJ whole genome shotgun (WGS) entry which is preliminary data.</text>
</comment>
<dbReference type="GO" id="GO:0016740">
    <property type="term" value="F:transferase activity"/>
    <property type="evidence" value="ECO:0007669"/>
    <property type="project" value="UniProtKB-KW"/>
</dbReference>
<dbReference type="InterPro" id="IPR023213">
    <property type="entry name" value="CAT-like_dom_sf"/>
</dbReference>
<sequence>MTSYIDACFPSGNGRRITLRGTDLVFASIDNVFIYPTLDVDRLRNALSQTLSFWSILTGRIVVDDDQYIIECSDNPIPFTYTENDQLEYWPDLPVVVDDKTKVQPFIDSVQYKPETESLLRFKVTHLIRSDEYVFGTSFSHMVGDADSNIHFINDLSRVYQHLDPLPPRPVFERDLLNKENLDFSLPLIMDISEKAEKKEAIFDCFTKEKSETDSLNLSFSSDQLTKLHTVGKSNNEVTIHDTLCAYIILTMNKHLFLTTDEHIQRARIVVNYRGICDSLAPYGHYCQADVLTSQLTKDGRLNFVLGTNEVVFNSNFKYDWANQVNFGMTNQCRFHTVTSYNFYFRIFQLNPVKGKDGSWTREDGGAEVAFRIPKGEGKEKFLEGWKKDIEENFANYIKRNISELSHYLLLLEVSKKEAKWVKVVSIHAYFTPPGYTPLPNVPVYISDDNSQSWSFSSNIRQSYFTTLSLYNNMIYAIGSDADSDGNMIIHRSSDNGVILFHGKFAEGVTQIVIANKIMYHPTVTSGVWT</sequence>
<dbReference type="EMBL" id="CAJOBA010032627">
    <property type="protein sequence ID" value="CAF3964049.1"/>
    <property type="molecule type" value="Genomic_DNA"/>
</dbReference>
<accession>A0A8S2EDI1</accession>
<evidence type="ECO:0000313" key="3">
    <source>
        <dbReference type="EMBL" id="CAF3964049.1"/>
    </source>
</evidence>
<evidence type="ECO:0000313" key="2">
    <source>
        <dbReference type="EMBL" id="CAF1154169.1"/>
    </source>
</evidence>
<dbReference type="Proteomes" id="UP000677228">
    <property type="component" value="Unassembled WGS sequence"/>
</dbReference>
<dbReference type="InterPro" id="IPR051283">
    <property type="entry name" value="Sec_Metabolite_Acyltrans"/>
</dbReference>
<dbReference type="Proteomes" id="UP000682733">
    <property type="component" value="Unassembled WGS sequence"/>
</dbReference>
<proteinExistence type="predicted"/>
<evidence type="ECO:0000256" key="1">
    <source>
        <dbReference type="ARBA" id="ARBA00022679"/>
    </source>
</evidence>
<dbReference type="AlphaFoldDB" id="A0A8S2EDI1"/>
<name>A0A8S2EDI1_9BILA</name>
<dbReference type="SUPFAM" id="SSF52777">
    <property type="entry name" value="CoA-dependent acyltransferases"/>
    <property type="match status" value="1"/>
</dbReference>
<dbReference type="EMBL" id="CAJNOK010012029">
    <property type="protein sequence ID" value="CAF1154169.1"/>
    <property type="molecule type" value="Genomic_DNA"/>
</dbReference>
<dbReference type="PANTHER" id="PTHR31896:SF64">
    <property type="entry name" value="TRICHOTHECENE 3-O-ACETYLTRANSFERASE"/>
    <property type="match status" value="1"/>
</dbReference>
<reference evidence="2" key="1">
    <citation type="submission" date="2021-02" db="EMBL/GenBank/DDBJ databases">
        <authorList>
            <person name="Nowell W R."/>
        </authorList>
    </citation>
    <scope>NUCLEOTIDE SEQUENCE</scope>
</reference>
<dbReference type="Pfam" id="PF02458">
    <property type="entry name" value="Transferase"/>
    <property type="match status" value="1"/>
</dbReference>